<protein>
    <submittedName>
        <fullName evidence="1">Uncharacterized protein</fullName>
    </submittedName>
</protein>
<evidence type="ECO:0000313" key="2">
    <source>
        <dbReference type="Proteomes" id="UP000311605"/>
    </source>
</evidence>
<comment type="caution">
    <text evidence="1">The sequence shown here is derived from an EMBL/GenBank/DDBJ whole genome shotgun (WGS) entry which is preliminary data.</text>
</comment>
<dbReference type="AlphaFoldDB" id="A0A5C4XAM4"/>
<proteinExistence type="predicted"/>
<dbReference type="OrthoDB" id="6866176at2"/>
<accession>A0A5C4XAM4</accession>
<sequence>MTELSHALADVRESQRLLHSYYRRVLDTVRLIGELFSDRTFYAWSNANHAHPPQKTTSPFDKWAWDFLPLNCTSYLFTNAAQKSYYPQKGEWMLEINVTTDTAFVPGIDFKGEPDPNIFASSDTTRSEISVIAWKCTDTMDESTNWLRHVWNNGHWPDKDAQHGDLPFEAIEGVQSCRLTANIENLECREDIVEFAGRARALFREILEID</sequence>
<name>A0A5C4XAM4_9HYPH</name>
<organism evidence="1 2">
    <name type="scientific">Aliirhizobium smilacinae</name>
    <dbReference type="NCBI Taxonomy" id="1395944"/>
    <lineage>
        <taxon>Bacteria</taxon>
        <taxon>Pseudomonadati</taxon>
        <taxon>Pseudomonadota</taxon>
        <taxon>Alphaproteobacteria</taxon>
        <taxon>Hyphomicrobiales</taxon>
        <taxon>Rhizobiaceae</taxon>
        <taxon>Aliirhizobium</taxon>
    </lineage>
</organism>
<dbReference type="Proteomes" id="UP000311605">
    <property type="component" value="Unassembled WGS sequence"/>
</dbReference>
<dbReference type="EMBL" id="VDMN01000011">
    <property type="protein sequence ID" value="TNM59861.1"/>
    <property type="molecule type" value="Genomic_DNA"/>
</dbReference>
<gene>
    <name evidence="1" type="ORF">FHP24_27190</name>
</gene>
<dbReference type="RefSeq" id="WP_139679386.1">
    <property type="nucleotide sequence ID" value="NZ_VDMN01000011.1"/>
</dbReference>
<keyword evidence="2" id="KW-1185">Reference proteome</keyword>
<reference evidence="1 2" key="1">
    <citation type="submission" date="2019-06" db="EMBL/GenBank/DDBJ databases">
        <title>The draft genome of Rhizobium smilacinae PTYR-5.</title>
        <authorList>
            <person name="Liu L."/>
            <person name="Li L."/>
            <person name="Zhang X."/>
        </authorList>
    </citation>
    <scope>NUCLEOTIDE SEQUENCE [LARGE SCALE GENOMIC DNA]</scope>
    <source>
        <strain evidence="1 2">PTYR-5</strain>
    </source>
</reference>
<evidence type="ECO:0000313" key="1">
    <source>
        <dbReference type="EMBL" id="TNM59861.1"/>
    </source>
</evidence>